<comment type="caution">
    <text evidence="1">The sequence shown here is derived from an EMBL/GenBank/DDBJ whole genome shotgun (WGS) entry which is preliminary data.</text>
</comment>
<dbReference type="Pfam" id="PF09697">
    <property type="entry name" value="Porph_ging"/>
    <property type="match status" value="1"/>
</dbReference>
<dbReference type="EMBL" id="BAABCW010000002">
    <property type="protein sequence ID" value="GAA4110093.1"/>
    <property type="molecule type" value="Genomic_DNA"/>
</dbReference>
<name>A0ABP7XCB5_9FLAO</name>
<evidence type="ECO:0000313" key="1">
    <source>
        <dbReference type="EMBL" id="GAA4110093.1"/>
    </source>
</evidence>
<evidence type="ECO:0000313" key="2">
    <source>
        <dbReference type="Proteomes" id="UP001500459"/>
    </source>
</evidence>
<proteinExistence type="predicted"/>
<dbReference type="InterPro" id="IPR005901">
    <property type="entry name" value="GLPGLI"/>
</dbReference>
<dbReference type="NCBIfam" id="TIGR01200">
    <property type="entry name" value="GLPGLI"/>
    <property type="match status" value="1"/>
</dbReference>
<keyword evidence="2" id="KW-1185">Reference proteome</keyword>
<gene>
    <name evidence="1" type="ORF">GCM10022393_07010</name>
</gene>
<accession>A0ABP7XCB5</accession>
<dbReference type="Proteomes" id="UP001500459">
    <property type="component" value="Unassembled WGS sequence"/>
</dbReference>
<protein>
    <recommendedName>
        <fullName evidence="3">GLPGLI family protein</fullName>
    </recommendedName>
</protein>
<reference evidence="2" key="1">
    <citation type="journal article" date="2019" name="Int. J. Syst. Evol. Microbiol.">
        <title>The Global Catalogue of Microorganisms (GCM) 10K type strain sequencing project: providing services to taxonomists for standard genome sequencing and annotation.</title>
        <authorList>
            <consortium name="The Broad Institute Genomics Platform"/>
            <consortium name="The Broad Institute Genome Sequencing Center for Infectious Disease"/>
            <person name="Wu L."/>
            <person name="Ma J."/>
        </authorList>
    </citation>
    <scope>NUCLEOTIDE SEQUENCE [LARGE SCALE GENOMIC DNA]</scope>
    <source>
        <strain evidence="2">JCM 17106</strain>
    </source>
</reference>
<sequence>MVFNLNMKALIPYFTFMLANVTLAQSGIIHYDKLLNNVAGELWATPQALYFDTEQSLFIELGKGKKLTEAYKEGEMDREGIIRSSKKMPSKGFYDYYYIDKKQNEILFKEQIAETTYEIKNTLEPIIWVLYDEQKDIEGFSCQKATTTFRGRDYTAWFTSDIPVDIGPWKLNGLPGLIMDVIDATGKYRFRISKIDLKPDQKILQENLKKPNQKNTKNFEVYKNAVKNAFDDQMAIAQSRIPKGAKLVFKGPDCTTCPDPDNYLIERYK</sequence>
<evidence type="ECO:0008006" key="3">
    <source>
        <dbReference type="Google" id="ProtNLM"/>
    </source>
</evidence>
<organism evidence="1 2">
    <name type="scientific">Aquimarina addita</name>
    <dbReference type="NCBI Taxonomy" id="870485"/>
    <lineage>
        <taxon>Bacteria</taxon>
        <taxon>Pseudomonadati</taxon>
        <taxon>Bacteroidota</taxon>
        <taxon>Flavobacteriia</taxon>
        <taxon>Flavobacteriales</taxon>
        <taxon>Flavobacteriaceae</taxon>
        <taxon>Aquimarina</taxon>
    </lineage>
</organism>